<dbReference type="RefSeq" id="WP_183412907.1">
    <property type="nucleotide sequence ID" value="NZ_JACHYB010000001.1"/>
</dbReference>
<dbReference type="Pfam" id="PF01557">
    <property type="entry name" value="FAA_hydrolase"/>
    <property type="match status" value="1"/>
</dbReference>
<dbReference type="GO" id="GO:0018773">
    <property type="term" value="F:acetylpyruvate hydrolase activity"/>
    <property type="evidence" value="ECO:0007669"/>
    <property type="project" value="TreeGrafter"/>
</dbReference>
<dbReference type="Gene3D" id="3.90.850.10">
    <property type="entry name" value="Fumarylacetoacetase-like, C-terminal domain"/>
    <property type="match status" value="1"/>
</dbReference>
<dbReference type="EMBL" id="JACHYB010000001">
    <property type="protein sequence ID" value="MBB3187099.1"/>
    <property type="molecule type" value="Genomic_DNA"/>
</dbReference>
<comment type="caution">
    <text evidence="3">The sequence shown here is derived from an EMBL/GenBank/DDBJ whole genome shotgun (WGS) entry which is preliminary data.</text>
</comment>
<evidence type="ECO:0000256" key="1">
    <source>
        <dbReference type="ARBA" id="ARBA00022723"/>
    </source>
</evidence>
<feature type="domain" description="Fumarylacetoacetase-like C-terminal" evidence="2">
    <location>
        <begin position="2"/>
        <end position="188"/>
    </location>
</feature>
<dbReference type="GO" id="GO:0046872">
    <property type="term" value="F:metal ion binding"/>
    <property type="evidence" value="ECO:0007669"/>
    <property type="project" value="UniProtKB-KW"/>
</dbReference>
<evidence type="ECO:0000259" key="2">
    <source>
        <dbReference type="Pfam" id="PF01557"/>
    </source>
</evidence>
<dbReference type="SUPFAM" id="SSF56529">
    <property type="entry name" value="FAH"/>
    <property type="match status" value="1"/>
</dbReference>
<organism evidence="3 4">
    <name type="scientific">Microbacter margulisiae</name>
    <dbReference type="NCBI Taxonomy" id="1350067"/>
    <lineage>
        <taxon>Bacteria</taxon>
        <taxon>Pseudomonadati</taxon>
        <taxon>Bacteroidota</taxon>
        <taxon>Bacteroidia</taxon>
        <taxon>Bacteroidales</taxon>
        <taxon>Porphyromonadaceae</taxon>
        <taxon>Microbacter</taxon>
    </lineage>
</organism>
<dbReference type="InterPro" id="IPR036663">
    <property type="entry name" value="Fumarylacetoacetase_C_sf"/>
</dbReference>
<gene>
    <name evidence="3" type="ORF">FHX64_001262</name>
</gene>
<name>A0A7W5H1Z3_9PORP</name>
<keyword evidence="1" id="KW-0479">Metal-binding</keyword>
<dbReference type="PANTHER" id="PTHR11820">
    <property type="entry name" value="ACYLPYRUVASE"/>
    <property type="match status" value="1"/>
</dbReference>
<evidence type="ECO:0000313" key="4">
    <source>
        <dbReference type="Proteomes" id="UP000544222"/>
    </source>
</evidence>
<proteinExistence type="predicted"/>
<accession>A0A7W5H1Z3</accession>
<dbReference type="Proteomes" id="UP000544222">
    <property type="component" value="Unassembled WGS sequence"/>
</dbReference>
<keyword evidence="4" id="KW-1185">Reference proteome</keyword>
<sequence length="204" mass="23426">MKVFAIGWNYLDHNKELAHDEIPTEPTFFMKADTAIVKDNKPFFYPSFSQEIDYETEIVVRINRLGKGIDEKFAPRYYGEIGLGIDFTARDLQRRQRASGGPWEICKSFDQSAPISHFLKVSQFQDIQNINFHLAINGKTVQTGNTRDMIFPINQIIAYLSHFFTLKTGDLIFTGTPVNVGPVNIGDHLQGFIEDNLMLDFWVR</sequence>
<dbReference type="PANTHER" id="PTHR11820:SF7">
    <property type="entry name" value="ACYLPYRUVASE FAHD1, MITOCHONDRIAL"/>
    <property type="match status" value="1"/>
</dbReference>
<dbReference type="InterPro" id="IPR011234">
    <property type="entry name" value="Fumarylacetoacetase-like_C"/>
</dbReference>
<protein>
    <submittedName>
        <fullName evidence="3">2-keto-4-pentenoate hydratase/2-oxohepta-3-ene-1,7-dioic acid hydratase in catechol pathway</fullName>
    </submittedName>
</protein>
<evidence type="ECO:0000313" key="3">
    <source>
        <dbReference type="EMBL" id="MBB3187099.1"/>
    </source>
</evidence>
<dbReference type="AlphaFoldDB" id="A0A7W5H1Z3"/>
<reference evidence="3 4" key="1">
    <citation type="submission" date="2020-08" db="EMBL/GenBank/DDBJ databases">
        <title>Genomic Encyclopedia of Type Strains, Phase IV (KMG-IV): sequencing the most valuable type-strain genomes for metagenomic binning, comparative biology and taxonomic classification.</title>
        <authorList>
            <person name="Goeker M."/>
        </authorList>
    </citation>
    <scope>NUCLEOTIDE SEQUENCE [LARGE SCALE GENOMIC DNA]</scope>
    <source>
        <strain evidence="3 4">DSM 27471</strain>
    </source>
</reference>